<dbReference type="PATRIC" id="fig|43678.3.peg.2971"/>
<evidence type="ECO:0000313" key="2">
    <source>
        <dbReference type="Proteomes" id="UP000076447"/>
    </source>
</evidence>
<gene>
    <name evidence="1" type="ORF">OJAG_28390</name>
</gene>
<reference evidence="1 2" key="1">
    <citation type="submission" date="2016-01" db="EMBL/GenBank/DDBJ databases">
        <title>Genome sequence of Oerskovia enterophila VJag, an agar and cellulose degrading bacterium.</title>
        <authorList>
            <person name="Poehlein A."/>
            <person name="Jag V."/>
            <person name="Bengelsdorf F."/>
            <person name="Duerre P."/>
            <person name="Daniel R."/>
        </authorList>
    </citation>
    <scope>NUCLEOTIDE SEQUENCE [LARGE SCALE GENOMIC DNA]</scope>
    <source>
        <strain evidence="1 2">VJag</strain>
    </source>
</reference>
<proteinExistence type="predicted"/>
<dbReference type="SUPFAM" id="SSF56563">
    <property type="entry name" value="Major capsid protein gp5"/>
    <property type="match status" value="1"/>
</dbReference>
<dbReference type="STRING" id="43678.OJAG_28390"/>
<sequence>MAKTTRADLYAPEVWEDLAQAQFTGAAIVGTSTAVVNDDTLVGQPGDTVEFPAWMELGDLDDLDEGTAIVPERLTQKSSKATIKEAGKGVEITDKANLTGIGNAQDEAIRQFGLLAARKVDADLITAAQVVVPGGITYADGSTATASSPLLHTITGSLITWPGLVDGLEQFGDDFEPSEFSGLYIRAEQRSQIMKDDTFIKASDLSAGGEGTMVRRGFIGEVAGLPVFVTNRLAVGKSLVLKKNSLGLLNKRRPIVEQDRDILARTDVVTTNLHYATKRLNDKGVLVVTIGA</sequence>
<protein>
    <recommendedName>
        <fullName evidence="3">Phage capsid family protein</fullName>
    </recommendedName>
</protein>
<dbReference type="OrthoDB" id="2065410at2"/>
<dbReference type="Proteomes" id="UP000076447">
    <property type="component" value="Unassembled WGS sequence"/>
</dbReference>
<dbReference type="RefSeq" id="WP_068709276.1">
    <property type="nucleotide sequence ID" value="NZ_LRIE01000079.1"/>
</dbReference>
<name>A0A163QUB2_9CELL</name>
<organism evidence="1 2">
    <name type="scientific">Oerskovia enterophila</name>
    <dbReference type="NCBI Taxonomy" id="43678"/>
    <lineage>
        <taxon>Bacteria</taxon>
        <taxon>Bacillati</taxon>
        <taxon>Actinomycetota</taxon>
        <taxon>Actinomycetes</taxon>
        <taxon>Micrococcales</taxon>
        <taxon>Cellulomonadaceae</taxon>
        <taxon>Oerskovia</taxon>
    </lineage>
</organism>
<accession>A0A163QUB2</accession>
<dbReference type="EMBL" id="LRIE01000079">
    <property type="protein sequence ID" value="KZM34540.1"/>
    <property type="molecule type" value="Genomic_DNA"/>
</dbReference>
<dbReference type="Pfam" id="PF25209">
    <property type="entry name" value="Phage_capsid_4"/>
    <property type="match status" value="1"/>
</dbReference>
<dbReference type="AlphaFoldDB" id="A0A163QUB2"/>
<evidence type="ECO:0000313" key="1">
    <source>
        <dbReference type="EMBL" id="KZM34540.1"/>
    </source>
</evidence>
<evidence type="ECO:0008006" key="3">
    <source>
        <dbReference type="Google" id="ProtNLM"/>
    </source>
</evidence>
<comment type="caution">
    <text evidence="1">The sequence shown here is derived from an EMBL/GenBank/DDBJ whole genome shotgun (WGS) entry which is preliminary data.</text>
</comment>
<dbReference type="NCBIfam" id="TIGR04387">
    <property type="entry name" value="capsid_maj_N4"/>
    <property type="match status" value="1"/>
</dbReference>